<feature type="compositionally biased region" description="Basic and acidic residues" evidence="1">
    <location>
        <begin position="1"/>
        <end position="14"/>
    </location>
</feature>
<organism evidence="2 3">
    <name type="scientific">Chionoecetes opilio</name>
    <name type="common">Atlantic snow crab</name>
    <name type="synonym">Cancer opilio</name>
    <dbReference type="NCBI Taxonomy" id="41210"/>
    <lineage>
        <taxon>Eukaryota</taxon>
        <taxon>Metazoa</taxon>
        <taxon>Ecdysozoa</taxon>
        <taxon>Arthropoda</taxon>
        <taxon>Crustacea</taxon>
        <taxon>Multicrustacea</taxon>
        <taxon>Malacostraca</taxon>
        <taxon>Eumalacostraca</taxon>
        <taxon>Eucarida</taxon>
        <taxon>Decapoda</taxon>
        <taxon>Pleocyemata</taxon>
        <taxon>Brachyura</taxon>
        <taxon>Eubrachyura</taxon>
        <taxon>Majoidea</taxon>
        <taxon>Majidae</taxon>
        <taxon>Chionoecetes</taxon>
    </lineage>
</organism>
<evidence type="ECO:0000313" key="3">
    <source>
        <dbReference type="Proteomes" id="UP000770661"/>
    </source>
</evidence>
<name>A0A8J5CI26_CHIOP</name>
<dbReference type="OrthoDB" id="6626714at2759"/>
<gene>
    <name evidence="2" type="ORF">GWK47_019501</name>
</gene>
<dbReference type="PANTHER" id="PTHR46113">
    <property type="entry name" value="SNAC DOMAIN-CONTAINING PROTEIN"/>
    <property type="match status" value="1"/>
</dbReference>
<evidence type="ECO:0000256" key="1">
    <source>
        <dbReference type="SAM" id="MobiDB-lite"/>
    </source>
</evidence>
<protein>
    <submittedName>
        <fullName evidence="2">Uncharacterized protein</fullName>
    </submittedName>
</protein>
<keyword evidence="3" id="KW-1185">Reference proteome</keyword>
<feature type="region of interest" description="Disordered" evidence="1">
    <location>
        <begin position="1"/>
        <end position="75"/>
    </location>
</feature>
<dbReference type="Proteomes" id="UP000770661">
    <property type="component" value="Unassembled WGS sequence"/>
</dbReference>
<sequence>MDGKGDLHSQDHPLPRGVCAHQAREEGADPGSRRLSSQRTWNRGCPPTARPRPRQRTSPSSKPSPPIATRRSGGHRCKVMARHMWYVSEELVGLSLFDEATVVEEKRAIVSAMQQRLGGEEPASPRRRRPRSSGAALLASFATTNSVGLGHRPRGRSRFPQRRSGRVVGEGRLHHARRRARHLRVVNDFAERGVALISAFCGAITRDEEQRQHLLQVVERHRALYPCAK</sequence>
<evidence type="ECO:0000313" key="2">
    <source>
        <dbReference type="EMBL" id="KAG0711930.1"/>
    </source>
</evidence>
<dbReference type="AlphaFoldDB" id="A0A8J5CI26"/>
<reference evidence="2" key="1">
    <citation type="submission" date="2020-07" db="EMBL/GenBank/DDBJ databases">
        <title>The High-quality genome of the commercially important snow crab, Chionoecetes opilio.</title>
        <authorList>
            <person name="Jeong J.-H."/>
            <person name="Ryu S."/>
        </authorList>
    </citation>
    <scope>NUCLEOTIDE SEQUENCE</scope>
    <source>
        <strain evidence="2">MADBK_172401_WGS</strain>
        <tissue evidence="2">Digestive gland</tissue>
    </source>
</reference>
<dbReference type="PANTHER" id="PTHR46113:SF1">
    <property type="entry name" value="PEPTIDASE M17 LEUCYL AMINOPEPTIDASE N-TERMINAL DOMAIN-CONTAINING PROTEIN"/>
    <property type="match status" value="1"/>
</dbReference>
<comment type="caution">
    <text evidence="2">The sequence shown here is derived from an EMBL/GenBank/DDBJ whole genome shotgun (WGS) entry which is preliminary data.</text>
</comment>
<accession>A0A8J5CI26</accession>
<dbReference type="EMBL" id="JACEEZ010022859">
    <property type="protein sequence ID" value="KAG0711930.1"/>
    <property type="molecule type" value="Genomic_DNA"/>
</dbReference>
<feature type="region of interest" description="Disordered" evidence="1">
    <location>
        <begin position="114"/>
        <end position="133"/>
    </location>
</feature>
<proteinExistence type="predicted"/>